<keyword evidence="1" id="KW-0812">Transmembrane</keyword>
<protein>
    <submittedName>
        <fullName evidence="2">Protein YidD</fullName>
    </submittedName>
</protein>
<comment type="caution">
    <text evidence="2">The sequence shown here is derived from an EMBL/GenBank/DDBJ whole genome shotgun (WGS) entry which is preliminary data.</text>
</comment>
<keyword evidence="1" id="KW-0472">Membrane</keyword>
<reference evidence="2 3" key="1">
    <citation type="journal article" date="2013" name="Genome Announc.">
        <title>Draft Genome Sequence of Helicobacter fennelliae Strain MRY12-0050, Isolated from a Bacteremia Patient.</title>
        <authorList>
            <person name="Rimbara E."/>
            <person name="Matsui M."/>
            <person name="Mori S."/>
            <person name="Suzuki S."/>
            <person name="Suzuki M."/>
            <person name="Kim H."/>
            <person name="Sekizuka T."/>
            <person name="Kuroda M."/>
            <person name="Shibayama K."/>
        </authorList>
    </citation>
    <scope>NUCLEOTIDE SEQUENCE [LARGE SCALE GENOMIC DNA]</scope>
    <source>
        <strain evidence="2 3">MRY12-0050</strain>
    </source>
</reference>
<proteinExistence type="predicted"/>
<name>T1CNI4_9HELI</name>
<evidence type="ECO:0000313" key="3">
    <source>
        <dbReference type="Proteomes" id="UP000018143"/>
    </source>
</evidence>
<sequence>MTQMAKISKAARLYNRAIAFLRYVVIVALRGYKLLLSPLLPQSCRLYPNCSHYAQLVAKYQNPFFAPFQVCYRLLLCQPFCKKYIHYPIVKLKLKATFSCPQKVTIWFVPISKKFFYTKDWVMVIPSL</sequence>
<dbReference type="Pfam" id="PF01809">
    <property type="entry name" value="YidD"/>
    <property type="match status" value="1"/>
</dbReference>
<dbReference type="InterPro" id="IPR002696">
    <property type="entry name" value="Membr_insert_effic_factor_YidD"/>
</dbReference>
<dbReference type="Proteomes" id="UP000018143">
    <property type="component" value="Unassembled WGS sequence"/>
</dbReference>
<dbReference type="STRING" id="1325130.HFN_1942"/>
<accession>T1CNI4</accession>
<dbReference type="SMART" id="SM01234">
    <property type="entry name" value="Haemolytic"/>
    <property type="match status" value="1"/>
</dbReference>
<organism evidence="2 3">
    <name type="scientific">Helicobacter fennelliae MRY12-0050</name>
    <dbReference type="NCBI Taxonomy" id="1325130"/>
    <lineage>
        <taxon>Bacteria</taxon>
        <taxon>Pseudomonadati</taxon>
        <taxon>Campylobacterota</taxon>
        <taxon>Epsilonproteobacteria</taxon>
        <taxon>Campylobacterales</taxon>
        <taxon>Helicobacteraceae</taxon>
        <taxon>Helicobacter</taxon>
    </lineage>
</organism>
<dbReference type="EMBL" id="BASD01000004">
    <property type="protein sequence ID" value="GAD18344.1"/>
    <property type="molecule type" value="Genomic_DNA"/>
</dbReference>
<feature type="transmembrane region" description="Helical" evidence="1">
    <location>
        <begin position="20"/>
        <end position="40"/>
    </location>
</feature>
<evidence type="ECO:0000256" key="1">
    <source>
        <dbReference type="SAM" id="Phobius"/>
    </source>
</evidence>
<dbReference type="NCBIfam" id="TIGR00278">
    <property type="entry name" value="membrane protein insertion efficiency factor YidD"/>
    <property type="match status" value="1"/>
</dbReference>
<dbReference type="eggNOG" id="COG0759">
    <property type="taxonomic scope" value="Bacteria"/>
</dbReference>
<keyword evidence="1" id="KW-1133">Transmembrane helix</keyword>
<gene>
    <name evidence="2" type="ORF">HFN_1942</name>
</gene>
<dbReference type="AlphaFoldDB" id="T1CNI4"/>
<keyword evidence="3" id="KW-1185">Reference proteome</keyword>
<evidence type="ECO:0000313" key="2">
    <source>
        <dbReference type="EMBL" id="GAD18344.1"/>
    </source>
</evidence>